<feature type="region of interest" description="Disordered" evidence="9">
    <location>
        <begin position="449"/>
        <end position="607"/>
    </location>
</feature>
<feature type="compositionally biased region" description="Polar residues" evidence="9">
    <location>
        <begin position="491"/>
        <end position="553"/>
    </location>
</feature>
<comment type="similarity">
    <text evidence="2 7">Belongs to the HSF family.</text>
</comment>
<dbReference type="Gene3D" id="1.10.10.10">
    <property type="entry name" value="Winged helix-like DNA-binding domain superfamily/Winged helix DNA-binding domain"/>
    <property type="match status" value="1"/>
</dbReference>
<keyword evidence="4" id="KW-0238">DNA-binding</keyword>
<dbReference type="PANTHER" id="PTHR10015">
    <property type="entry name" value="HEAT SHOCK TRANSCRIPTION FACTOR"/>
    <property type="match status" value="1"/>
</dbReference>
<dbReference type="InterPro" id="IPR000232">
    <property type="entry name" value="HSF_DNA-bd"/>
</dbReference>
<keyword evidence="11" id="KW-0346">Stress response</keyword>
<evidence type="ECO:0000313" key="11">
    <source>
        <dbReference type="EMBL" id="GIY37556.1"/>
    </source>
</evidence>
<keyword evidence="6" id="KW-0539">Nucleus</keyword>
<feature type="compositionally biased region" description="Polar residues" evidence="9">
    <location>
        <begin position="565"/>
        <end position="577"/>
    </location>
</feature>
<evidence type="ECO:0000259" key="10">
    <source>
        <dbReference type="PROSITE" id="PS00434"/>
    </source>
</evidence>
<evidence type="ECO:0000313" key="12">
    <source>
        <dbReference type="Proteomes" id="UP001054837"/>
    </source>
</evidence>
<proteinExistence type="inferred from homology"/>
<feature type="coiled-coil region" evidence="8">
    <location>
        <begin position="130"/>
        <end position="157"/>
    </location>
</feature>
<feature type="domain" description="HSF-type DNA-binding" evidence="10">
    <location>
        <begin position="54"/>
        <end position="78"/>
    </location>
</feature>
<dbReference type="EMBL" id="BPLQ01008461">
    <property type="protein sequence ID" value="GIY37556.1"/>
    <property type="molecule type" value="Genomic_DNA"/>
</dbReference>
<name>A0AAV4SX72_9ARAC</name>
<reference evidence="11 12" key="1">
    <citation type="submission" date="2021-06" db="EMBL/GenBank/DDBJ databases">
        <title>Caerostris darwini draft genome.</title>
        <authorList>
            <person name="Kono N."/>
            <person name="Arakawa K."/>
        </authorList>
    </citation>
    <scope>NUCLEOTIDE SEQUENCE [LARGE SCALE GENOMIC DNA]</scope>
</reference>
<feature type="compositionally biased region" description="Low complexity" evidence="9">
    <location>
        <begin position="469"/>
        <end position="485"/>
    </location>
</feature>
<dbReference type="InterPro" id="IPR036390">
    <property type="entry name" value="WH_DNA-bd_sf"/>
</dbReference>
<comment type="caution">
    <text evidence="11">The sequence shown here is derived from an EMBL/GenBank/DDBJ whole genome shotgun (WGS) entry which is preliminary data.</text>
</comment>
<dbReference type="Pfam" id="PF00447">
    <property type="entry name" value="HSF_DNA-bind"/>
    <property type="match status" value="1"/>
</dbReference>
<dbReference type="GO" id="GO:0003700">
    <property type="term" value="F:DNA-binding transcription factor activity"/>
    <property type="evidence" value="ECO:0007669"/>
    <property type="project" value="InterPro"/>
</dbReference>
<dbReference type="GO" id="GO:0043565">
    <property type="term" value="F:sequence-specific DNA binding"/>
    <property type="evidence" value="ECO:0007669"/>
    <property type="project" value="InterPro"/>
</dbReference>
<evidence type="ECO:0000256" key="2">
    <source>
        <dbReference type="ARBA" id="ARBA00006403"/>
    </source>
</evidence>
<feature type="compositionally biased region" description="Low complexity" evidence="9">
    <location>
        <begin position="578"/>
        <end position="600"/>
    </location>
</feature>
<organism evidence="11 12">
    <name type="scientific">Caerostris darwini</name>
    <dbReference type="NCBI Taxonomy" id="1538125"/>
    <lineage>
        <taxon>Eukaryota</taxon>
        <taxon>Metazoa</taxon>
        <taxon>Ecdysozoa</taxon>
        <taxon>Arthropoda</taxon>
        <taxon>Chelicerata</taxon>
        <taxon>Arachnida</taxon>
        <taxon>Araneae</taxon>
        <taxon>Araneomorphae</taxon>
        <taxon>Entelegynae</taxon>
        <taxon>Araneoidea</taxon>
        <taxon>Araneidae</taxon>
        <taxon>Caerostris</taxon>
    </lineage>
</organism>
<evidence type="ECO:0000256" key="4">
    <source>
        <dbReference type="ARBA" id="ARBA00023125"/>
    </source>
</evidence>
<dbReference type="GO" id="GO:0005634">
    <property type="term" value="C:nucleus"/>
    <property type="evidence" value="ECO:0007669"/>
    <property type="project" value="UniProtKB-SubCell"/>
</dbReference>
<dbReference type="InterPro" id="IPR036388">
    <property type="entry name" value="WH-like_DNA-bd_sf"/>
</dbReference>
<feature type="region of interest" description="Disordered" evidence="9">
    <location>
        <begin position="319"/>
        <end position="351"/>
    </location>
</feature>
<comment type="subcellular location">
    <subcellularLocation>
        <location evidence="1">Nucleus</location>
    </subcellularLocation>
</comment>
<evidence type="ECO:0000256" key="5">
    <source>
        <dbReference type="ARBA" id="ARBA00023163"/>
    </source>
</evidence>
<keyword evidence="12" id="KW-1185">Reference proteome</keyword>
<dbReference type="PANTHER" id="PTHR10015:SF427">
    <property type="entry name" value="HEAT SHOCK FACTOR PROTEIN"/>
    <property type="match status" value="1"/>
</dbReference>
<evidence type="ECO:0000256" key="1">
    <source>
        <dbReference type="ARBA" id="ARBA00004123"/>
    </source>
</evidence>
<keyword evidence="5" id="KW-0804">Transcription</keyword>
<dbReference type="AlphaFoldDB" id="A0AAV4SX72"/>
<keyword evidence="3" id="KW-0805">Transcription regulation</keyword>
<gene>
    <name evidence="11" type="primary">hsf1</name>
    <name evidence="11" type="ORF">CDAR_222451</name>
</gene>
<dbReference type="SUPFAM" id="SSF46785">
    <property type="entry name" value="Winged helix' DNA-binding domain"/>
    <property type="match status" value="1"/>
</dbReference>
<accession>A0AAV4SX72</accession>
<keyword evidence="8" id="KW-0175">Coiled coil</keyword>
<dbReference type="FunFam" id="1.10.10.10:FF:000027">
    <property type="entry name" value="Heat shock transcription factor 1"/>
    <property type="match status" value="1"/>
</dbReference>
<dbReference type="SMART" id="SM00415">
    <property type="entry name" value="HSF"/>
    <property type="match status" value="1"/>
</dbReference>
<evidence type="ECO:0000256" key="7">
    <source>
        <dbReference type="RuleBase" id="RU004020"/>
    </source>
</evidence>
<evidence type="ECO:0000256" key="9">
    <source>
        <dbReference type="SAM" id="MobiDB-lite"/>
    </source>
</evidence>
<protein>
    <submittedName>
        <fullName evidence="11">Heat shock factor protein</fullName>
    </submittedName>
</protein>
<evidence type="ECO:0000256" key="8">
    <source>
        <dbReference type="SAM" id="Coils"/>
    </source>
</evidence>
<evidence type="ECO:0000256" key="6">
    <source>
        <dbReference type="ARBA" id="ARBA00023242"/>
    </source>
</evidence>
<feature type="compositionally biased region" description="Polar residues" evidence="9">
    <location>
        <begin position="449"/>
        <end position="468"/>
    </location>
</feature>
<evidence type="ECO:0000256" key="3">
    <source>
        <dbReference type="ARBA" id="ARBA00023015"/>
    </source>
</evidence>
<dbReference type="PROSITE" id="PS00434">
    <property type="entry name" value="HSF_DOMAIN"/>
    <property type="match status" value="1"/>
</dbReference>
<dbReference type="PRINTS" id="PR00056">
    <property type="entry name" value="HSFDOMAIN"/>
</dbReference>
<feature type="compositionally biased region" description="Low complexity" evidence="9">
    <location>
        <begin position="554"/>
        <end position="564"/>
    </location>
</feature>
<dbReference type="Proteomes" id="UP001054837">
    <property type="component" value="Unassembled WGS sequence"/>
</dbReference>
<sequence>MRTIEYGTTTHVPAFLSKLWKLVTDVSCDDLISWSLAGTSFIIYDEIRFAKELLPMYFKHNNMASFVRQLNMYGFRKLSCIDQGGMHCYKNEIEFYHQYFIKGQESLLELIKRKIPSSKSEEPKVKQEYVEELVSNLQTLQGKQDKSEKNVKTLLKQNELLWRHVEVLTARYNQQQSAIKQMYPFFMNFIHSSRDLAIKRKASLMIDEGDTHNKVARLSPQYFVQMDDQDEDQDVPVSPGNVTNRGPVIHDVTEMESSKMYPGTVLCSSNSTTTKDCEVIVDSALSNSLESSEKTIDSPFTEPGSMETLNILNQNFERRSRSNSFSPAMEIKHSSPRVSSSSTRRRSPPLASRYVSSSISPIVIIDETTSDVAVSDNMMTSSFVPKIEDTCSDSGFYSMSSMISEKISPVIDEETISILTAASPPLINGSSSIANGSSLLANLSTSLRNGTSSMSPSMENGSPPLSNESPLISSGSPPMSSRSPPIGNGNPPMSRSPPMTNGGPSMSTDALLSMSNGRPSISNGMPSLSNGGPSISNGMPSLSNGGQSISNGMSSLSNESPSVSNGMLTISNGGPTISNVLSSMSNGSASMNSSVPSMSNEGPAMVTLNPLRNGELPSMTNGGPLISNDISSMRNRSASMSSGSVMRNGNKYNSYMINVKRDAPDANWMMNQASSSYPSESNLESWFGQIMKTDNLTPGCSLPQTQAVGVNYV</sequence>
<feature type="compositionally biased region" description="Low complexity" evidence="9">
    <location>
        <begin position="336"/>
        <end position="351"/>
    </location>
</feature>